<evidence type="ECO:0000256" key="3">
    <source>
        <dbReference type="ARBA" id="ARBA00022840"/>
    </source>
</evidence>
<organism evidence="5 6">
    <name type="scientific">Panagrolaimus davidi</name>
    <dbReference type="NCBI Taxonomy" id="227884"/>
    <lineage>
        <taxon>Eukaryota</taxon>
        <taxon>Metazoa</taxon>
        <taxon>Ecdysozoa</taxon>
        <taxon>Nematoda</taxon>
        <taxon>Chromadorea</taxon>
        <taxon>Rhabditida</taxon>
        <taxon>Tylenchina</taxon>
        <taxon>Panagrolaimomorpha</taxon>
        <taxon>Panagrolaimoidea</taxon>
        <taxon>Panagrolaimidae</taxon>
        <taxon>Panagrolaimus</taxon>
    </lineage>
</organism>
<feature type="compositionally biased region" description="Basic and acidic residues" evidence="4">
    <location>
        <begin position="1"/>
        <end position="12"/>
    </location>
</feature>
<dbReference type="GO" id="GO:0005524">
    <property type="term" value="F:ATP binding"/>
    <property type="evidence" value="ECO:0007669"/>
    <property type="project" value="UniProtKB-KW"/>
</dbReference>
<protein>
    <submittedName>
        <fullName evidence="6">Uncharacterized protein</fullName>
    </submittedName>
</protein>
<dbReference type="Gene3D" id="3.30.420.40">
    <property type="match status" value="1"/>
</dbReference>
<keyword evidence="2" id="KW-0547">Nucleotide-binding</keyword>
<dbReference type="InterPro" id="IPR043129">
    <property type="entry name" value="ATPase_NBD"/>
</dbReference>
<dbReference type="Pfam" id="PF00012">
    <property type="entry name" value="HSP70"/>
    <property type="match status" value="1"/>
</dbReference>
<dbReference type="InterPro" id="IPR013126">
    <property type="entry name" value="Hsp_70_fam"/>
</dbReference>
<comment type="similarity">
    <text evidence="1">Belongs to the heat shock protein 70 family.</text>
</comment>
<dbReference type="AlphaFoldDB" id="A0A914QI68"/>
<sequence>MPKNEGKNGTIKEKKKVSTPPKMPFERRYILVDQKNAEVQTYETSFDQTLIKHKQQQSISKASIIFSIDPNLSIHFGMDAFYRNHSVDTFPSSDSPINNSSAIVTFLFKSDETAAVEVNEYGKARKLEDIHGDDWIPLYLSMAEKTPEVGRMAKIDYSGSSKSVIHNIFKILGKSINDIQIDRNWQFKIIENNGIKYFQIETSNGPRFIPEETVVATFLKPMKARAENYLKNEIHEIYISSNFGLNHFQRNIFKNAALNIGLNVVDFFTNNNIC</sequence>
<proteinExistence type="inferred from homology"/>
<evidence type="ECO:0000313" key="5">
    <source>
        <dbReference type="Proteomes" id="UP000887578"/>
    </source>
</evidence>
<dbReference type="GO" id="GO:0140662">
    <property type="term" value="F:ATP-dependent protein folding chaperone"/>
    <property type="evidence" value="ECO:0007669"/>
    <property type="project" value="InterPro"/>
</dbReference>
<keyword evidence="3" id="KW-0067">ATP-binding</keyword>
<evidence type="ECO:0000256" key="1">
    <source>
        <dbReference type="ARBA" id="ARBA00007381"/>
    </source>
</evidence>
<dbReference type="WBParaSite" id="PDA_v2.g31327.t1">
    <property type="protein sequence ID" value="PDA_v2.g31327.t1"/>
    <property type="gene ID" value="PDA_v2.g31327"/>
</dbReference>
<keyword evidence="5" id="KW-1185">Reference proteome</keyword>
<dbReference type="Proteomes" id="UP000887578">
    <property type="component" value="Unplaced"/>
</dbReference>
<accession>A0A914QI68</accession>
<evidence type="ECO:0000256" key="2">
    <source>
        <dbReference type="ARBA" id="ARBA00022741"/>
    </source>
</evidence>
<feature type="region of interest" description="Disordered" evidence="4">
    <location>
        <begin position="1"/>
        <end position="20"/>
    </location>
</feature>
<name>A0A914QI68_9BILA</name>
<evidence type="ECO:0000256" key="4">
    <source>
        <dbReference type="SAM" id="MobiDB-lite"/>
    </source>
</evidence>
<evidence type="ECO:0000313" key="6">
    <source>
        <dbReference type="WBParaSite" id="PDA_v2.g31327.t1"/>
    </source>
</evidence>
<dbReference type="SUPFAM" id="SSF53067">
    <property type="entry name" value="Actin-like ATPase domain"/>
    <property type="match status" value="1"/>
</dbReference>
<reference evidence="6" key="1">
    <citation type="submission" date="2022-11" db="UniProtKB">
        <authorList>
            <consortium name="WormBaseParasite"/>
        </authorList>
    </citation>
    <scope>IDENTIFICATION</scope>
</reference>